<evidence type="ECO:0000313" key="1">
    <source>
        <dbReference type="EMBL" id="AYV78932.1"/>
    </source>
</evidence>
<name>A0A3G4ZVK6_9VIRU</name>
<accession>A0A3G4ZVK6</accession>
<organism evidence="1">
    <name type="scientific">Edafosvirus sp</name>
    <dbReference type="NCBI Taxonomy" id="2487765"/>
    <lineage>
        <taxon>Viruses</taxon>
        <taxon>Varidnaviria</taxon>
        <taxon>Bamfordvirae</taxon>
        <taxon>Nucleocytoviricota</taxon>
        <taxon>Megaviricetes</taxon>
        <taxon>Imitervirales</taxon>
        <taxon>Mimiviridae</taxon>
        <taxon>Klosneuvirinae</taxon>
    </lineage>
</organism>
<protein>
    <submittedName>
        <fullName evidence="1">Uncharacterized protein</fullName>
    </submittedName>
</protein>
<dbReference type="EMBL" id="MK072117">
    <property type="protein sequence ID" value="AYV78932.1"/>
    <property type="molecule type" value="Genomic_DNA"/>
</dbReference>
<reference evidence="1" key="1">
    <citation type="submission" date="2018-10" db="EMBL/GenBank/DDBJ databases">
        <title>Hidden diversity of soil giant viruses.</title>
        <authorList>
            <person name="Schulz F."/>
            <person name="Alteio L."/>
            <person name="Goudeau D."/>
            <person name="Ryan E.M."/>
            <person name="Malmstrom R.R."/>
            <person name="Blanchard J."/>
            <person name="Woyke T."/>
        </authorList>
    </citation>
    <scope>NUCLEOTIDE SEQUENCE</scope>
    <source>
        <strain evidence="1">EDV1</strain>
    </source>
</reference>
<feature type="non-terminal residue" evidence="1">
    <location>
        <position position="116"/>
    </location>
</feature>
<sequence>MENNFVINKISYVTTLTKTGQFEYIVNGTHFTTSKKYVGVFAIGPAYDCQDENFLWSVDPQGHDRAIATSSGGLPRICHILPLKIYYKISNPEEHFTELNLESFAGPIAAIVFGAI</sequence>
<gene>
    <name evidence="1" type="ORF">Edafosvirus52_6</name>
</gene>
<proteinExistence type="predicted"/>